<dbReference type="PANTHER" id="PTHR11782">
    <property type="entry name" value="ADENOSINE/GUANOSINE DIPHOSPHATASE"/>
    <property type="match status" value="1"/>
</dbReference>
<comment type="caution">
    <text evidence="4">The sequence shown here is derived from an EMBL/GenBank/DDBJ whole genome shotgun (WGS) entry which is preliminary data.</text>
</comment>
<dbReference type="CDD" id="cd24003">
    <property type="entry name" value="ASKHA_NBD_GDA1_CD39_NTPase"/>
    <property type="match status" value="1"/>
</dbReference>
<dbReference type="EMBL" id="JAPFFF010000005">
    <property type="protein sequence ID" value="KAK8889385.1"/>
    <property type="molecule type" value="Genomic_DNA"/>
</dbReference>
<dbReference type="Pfam" id="PF01150">
    <property type="entry name" value="GDA1_CD39"/>
    <property type="match status" value="1"/>
</dbReference>
<name>A0ABR2KH68_9EUKA</name>
<keyword evidence="2" id="KW-0378">Hydrolase</keyword>
<evidence type="ECO:0000256" key="2">
    <source>
        <dbReference type="ARBA" id="ARBA00022801"/>
    </source>
</evidence>
<reference evidence="4 5" key="1">
    <citation type="submission" date="2024-04" db="EMBL/GenBank/DDBJ databases">
        <title>Tritrichomonas musculus Genome.</title>
        <authorList>
            <person name="Alves-Ferreira E."/>
            <person name="Grigg M."/>
            <person name="Lorenzi H."/>
            <person name="Galac M."/>
        </authorList>
    </citation>
    <scope>NUCLEOTIDE SEQUENCE [LARGE SCALE GENOMIC DNA]</scope>
    <source>
        <strain evidence="4 5">EAF2021</strain>
    </source>
</reference>
<dbReference type="Gene3D" id="3.30.420.40">
    <property type="match status" value="1"/>
</dbReference>
<sequence>MVDAGSAGTRAHIFTWNNIEGHPSVQPYPTWHKGIVIKSHIPLSKAASDKSAISDIFNPIITKASQKIPASFLSDTKMYIYATAGLRILPKATQEEIIKNTYNYLLDNSPFKILKKNVRIMSGAEEAIYGWITVQHLLNVEYFGESKPTSGSIDMGGASIQVAYETRSRRNIHRVFIKDIYTKSYSIYAVSMLGLGVNEAMKKIYIVNDNPCFPKGYISEDEQIRGLGSFEKCQSLILQTFSDQIRKGHENPRYDSLIINDFYGMASFFYTNQFFQLKDDSSLTELINSTENFCNSNWGYLIEKHKNNHFLKNYCFFGTFQSVFLSNGFGFNFSRSRIVKSGSLNGAELSWAMGAMMKEIKAAKIDPFYFPSYWPIVFINTYMLFCFAFKFFQHKKKAKKGFLSTQMDKML</sequence>
<organism evidence="4 5">
    <name type="scientific">Tritrichomonas musculus</name>
    <dbReference type="NCBI Taxonomy" id="1915356"/>
    <lineage>
        <taxon>Eukaryota</taxon>
        <taxon>Metamonada</taxon>
        <taxon>Parabasalia</taxon>
        <taxon>Tritrichomonadida</taxon>
        <taxon>Tritrichomonadidae</taxon>
        <taxon>Tritrichomonas</taxon>
    </lineage>
</organism>
<comment type="similarity">
    <text evidence="1">Belongs to the GDA1/CD39 NTPase family.</text>
</comment>
<evidence type="ECO:0000256" key="1">
    <source>
        <dbReference type="ARBA" id="ARBA00009283"/>
    </source>
</evidence>
<gene>
    <name evidence="4" type="ORF">M9Y10_034131</name>
</gene>
<dbReference type="PANTHER" id="PTHR11782:SF83">
    <property type="entry name" value="GUANOSINE-DIPHOSPHATASE"/>
    <property type="match status" value="1"/>
</dbReference>
<feature type="transmembrane region" description="Helical" evidence="3">
    <location>
        <begin position="373"/>
        <end position="392"/>
    </location>
</feature>
<keyword evidence="3" id="KW-0472">Membrane</keyword>
<keyword evidence="3" id="KW-0812">Transmembrane</keyword>
<accession>A0ABR2KH68</accession>
<protein>
    <submittedName>
        <fullName evidence="4">Uncharacterized protein</fullName>
    </submittedName>
</protein>
<evidence type="ECO:0000256" key="3">
    <source>
        <dbReference type="SAM" id="Phobius"/>
    </source>
</evidence>
<dbReference type="Gene3D" id="3.30.420.150">
    <property type="entry name" value="Exopolyphosphatase. Domain 2"/>
    <property type="match status" value="1"/>
</dbReference>
<evidence type="ECO:0000313" key="5">
    <source>
        <dbReference type="Proteomes" id="UP001470230"/>
    </source>
</evidence>
<evidence type="ECO:0000313" key="4">
    <source>
        <dbReference type="EMBL" id="KAK8889385.1"/>
    </source>
</evidence>
<dbReference type="InterPro" id="IPR000407">
    <property type="entry name" value="GDA1_CD39_NTPase"/>
</dbReference>
<keyword evidence="3" id="KW-1133">Transmembrane helix</keyword>
<keyword evidence="5" id="KW-1185">Reference proteome</keyword>
<proteinExistence type="inferred from homology"/>
<dbReference type="Proteomes" id="UP001470230">
    <property type="component" value="Unassembled WGS sequence"/>
</dbReference>